<comment type="similarity">
    <text evidence="1 4">Belongs to the aldehyde dehydrogenase family.</text>
</comment>
<accession>A0A2H3NQN8</accession>
<evidence type="ECO:0000313" key="7">
    <source>
        <dbReference type="Proteomes" id="UP000221024"/>
    </source>
</evidence>
<dbReference type="OrthoDB" id="9762913at2"/>
<dbReference type="InterPro" id="IPR016161">
    <property type="entry name" value="Ald_DH/histidinol_DH"/>
</dbReference>
<dbReference type="InterPro" id="IPR016160">
    <property type="entry name" value="Ald_DH_CS_CYS"/>
</dbReference>
<feature type="active site" evidence="3">
    <location>
        <position position="249"/>
    </location>
</feature>
<dbReference type="Proteomes" id="UP000221024">
    <property type="component" value="Unassembled WGS sequence"/>
</dbReference>
<dbReference type="InterPro" id="IPR015590">
    <property type="entry name" value="Aldehyde_DH_dom"/>
</dbReference>
<dbReference type="Gene3D" id="3.40.605.10">
    <property type="entry name" value="Aldehyde Dehydrogenase, Chain A, domain 1"/>
    <property type="match status" value="1"/>
</dbReference>
<dbReference type="CDD" id="cd07131">
    <property type="entry name" value="ALDH_AldH-CAJ73105"/>
    <property type="match status" value="1"/>
</dbReference>
<dbReference type="SUPFAM" id="SSF53720">
    <property type="entry name" value="ALDH-like"/>
    <property type="match status" value="1"/>
</dbReference>
<dbReference type="EMBL" id="PDEP01000001">
    <property type="protein sequence ID" value="PEN09507.1"/>
    <property type="molecule type" value="Genomic_DNA"/>
</dbReference>
<dbReference type="InterPro" id="IPR016162">
    <property type="entry name" value="Ald_DH_N"/>
</dbReference>
<gene>
    <name evidence="6" type="ORF">CRI93_01900</name>
</gene>
<sequence>MADLFQNYIDGTWQAAATGKTFASRNPASFQDVVGHFPASGPADVDDAVAAAQRAFDGWSSTPAPERGRILKRIGDLLLARKDDLADAMTREMGKPLSETRGDVQEAIDTAYYAASETRRLFGHTVPSELPDKFNMSIRRPVGVCGIITAWNFPVAVPTWKIFPAIASGNTVVFKPSEESPHCGALLLQVFADAGLPAGVVNLVQGDGTVGGALVEHPSVDAISFTGSTEVGTKIGETCGRLNKKLSLEMGGKNPMIVMEDADLDLALEGVLWGAYGTTGQRCTATSRLIVHEDVHDKLVSRIQEAAEDLTLGDGREDGVDVGPLINEDALKKVQSYMEIGPDEGATLVFGGDTPDDPTLDDGYFFQPTLFTDVTPNMRLAQEEIFGPVLSVLTVSSYEEAVEVANNTDYGLSSSIYTENVRNAFRAMHDLEAGITYVNGPTIGAEAHMPFGGVKGTGNGHRDGGWEVFDFYTETKTVYVDYSGQLQKAQMDNAPDAE</sequence>
<protein>
    <submittedName>
        <fullName evidence="6">Aldehyde dehydrogenase</fullName>
    </submittedName>
</protein>
<dbReference type="FunFam" id="3.40.309.10:FF:000009">
    <property type="entry name" value="Aldehyde dehydrogenase A"/>
    <property type="match status" value="1"/>
</dbReference>
<dbReference type="PROSITE" id="PS00687">
    <property type="entry name" value="ALDEHYDE_DEHYDR_GLU"/>
    <property type="match status" value="1"/>
</dbReference>
<dbReference type="Pfam" id="PF00171">
    <property type="entry name" value="Aldedh"/>
    <property type="match status" value="1"/>
</dbReference>
<evidence type="ECO:0000256" key="3">
    <source>
        <dbReference type="PROSITE-ProRule" id="PRU10007"/>
    </source>
</evidence>
<dbReference type="InterPro" id="IPR029510">
    <property type="entry name" value="Ald_DH_CS_GLU"/>
</dbReference>
<evidence type="ECO:0000313" key="6">
    <source>
        <dbReference type="EMBL" id="PEN09507.1"/>
    </source>
</evidence>
<feature type="domain" description="Aldehyde dehydrogenase" evidence="5">
    <location>
        <begin position="13"/>
        <end position="478"/>
    </location>
</feature>
<dbReference type="Gene3D" id="3.40.309.10">
    <property type="entry name" value="Aldehyde Dehydrogenase, Chain A, domain 2"/>
    <property type="match status" value="1"/>
</dbReference>
<evidence type="ECO:0000256" key="4">
    <source>
        <dbReference type="RuleBase" id="RU003345"/>
    </source>
</evidence>
<comment type="caution">
    <text evidence="6">The sequence shown here is derived from an EMBL/GenBank/DDBJ whole genome shotgun (WGS) entry which is preliminary data.</text>
</comment>
<proteinExistence type="inferred from homology"/>
<evidence type="ECO:0000256" key="1">
    <source>
        <dbReference type="ARBA" id="ARBA00009986"/>
    </source>
</evidence>
<dbReference type="PROSITE" id="PS00070">
    <property type="entry name" value="ALDEHYDE_DEHYDR_CYS"/>
    <property type="match status" value="1"/>
</dbReference>
<dbReference type="PANTHER" id="PTHR11699">
    <property type="entry name" value="ALDEHYDE DEHYDROGENASE-RELATED"/>
    <property type="match status" value="1"/>
</dbReference>
<dbReference type="GO" id="GO:0016620">
    <property type="term" value="F:oxidoreductase activity, acting on the aldehyde or oxo group of donors, NAD or NADP as acceptor"/>
    <property type="evidence" value="ECO:0007669"/>
    <property type="project" value="InterPro"/>
</dbReference>
<reference evidence="6 7" key="1">
    <citation type="submission" date="2017-10" db="EMBL/GenBank/DDBJ databases">
        <title>Draft genome of Longimonas halophila.</title>
        <authorList>
            <person name="Goh K.M."/>
            <person name="Shamsir M.S."/>
            <person name="Lim S.W."/>
        </authorList>
    </citation>
    <scope>NUCLEOTIDE SEQUENCE [LARGE SCALE GENOMIC DNA]</scope>
    <source>
        <strain evidence="6 7">KCTC 42399</strain>
    </source>
</reference>
<dbReference type="AlphaFoldDB" id="A0A2H3NQN8"/>
<organism evidence="6 7">
    <name type="scientific">Longimonas halophila</name>
    <dbReference type="NCBI Taxonomy" id="1469170"/>
    <lineage>
        <taxon>Bacteria</taxon>
        <taxon>Pseudomonadati</taxon>
        <taxon>Rhodothermota</taxon>
        <taxon>Rhodothermia</taxon>
        <taxon>Rhodothermales</taxon>
        <taxon>Salisaetaceae</taxon>
        <taxon>Longimonas</taxon>
    </lineage>
</organism>
<dbReference type="InterPro" id="IPR016163">
    <property type="entry name" value="Ald_DH_C"/>
</dbReference>
<evidence type="ECO:0000256" key="2">
    <source>
        <dbReference type="ARBA" id="ARBA00023002"/>
    </source>
</evidence>
<dbReference type="RefSeq" id="WP_098060905.1">
    <property type="nucleotide sequence ID" value="NZ_PDEP01000001.1"/>
</dbReference>
<evidence type="ECO:0000259" key="5">
    <source>
        <dbReference type="Pfam" id="PF00171"/>
    </source>
</evidence>
<keyword evidence="2 4" id="KW-0560">Oxidoreductase</keyword>
<dbReference type="FunFam" id="3.40.605.10:FF:000007">
    <property type="entry name" value="NAD/NADP-dependent betaine aldehyde dehydrogenase"/>
    <property type="match status" value="1"/>
</dbReference>
<keyword evidence="7" id="KW-1185">Reference proteome</keyword>
<name>A0A2H3NQN8_9BACT</name>